<feature type="transmembrane region" description="Helical" evidence="8">
    <location>
        <begin position="396"/>
        <end position="416"/>
    </location>
</feature>
<dbReference type="InterPro" id="IPR004638">
    <property type="entry name" value="EmrB-like"/>
</dbReference>
<evidence type="ECO:0000256" key="8">
    <source>
        <dbReference type="SAM" id="Phobius"/>
    </source>
</evidence>
<dbReference type="InterPro" id="IPR011701">
    <property type="entry name" value="MFS"/>
</dbReference>
<proteinExistence type="predicted"/>
<feature type="transmembrane region" description="Helical" evidence="8">
    <location>
        <begin position="72"/>
        <end position="91"/>
    </location>
</feature>
<feature type="transmembrane region" description="Helical" evidence="8">
    <location>
        <begin position="428"/>
        <end position="448"/>
    </location>
</feature>
<dbReference type="Proteomes" id="UP001332243">
    <property type="component" value="Unassembled WGS sequence"/>
</dbReference>
<feature type="region of interest" description="Disordered" evidence="7">
    <location>
        <begin position="452"/>
        <end position="474"/>
    </location>
</feature>
<dbReference type="SUPFAM" id="SSF103473">
    <property type="entry name" value="MFS general substrate transporter"/>
    <property type="match status" value="1"/>
</dbReference>
<feature type="transmembrane region" description="Helical" evidence="8">
    <location>
        <begin position="42"/>
        <end position="60"/>
    </location>
</feature>
<feature type="transmembrane region" description="Helical" evidence="8">
    <location>
        <begin position="131"/>
        <end position="152"/>
    </location>
</feature>
<name>A0ABU7RPL7_9ACTN</name>
<evidence type="ECO:0000259" key="9">
    <source>
        <dbReference type="PROSITE" id="PS50850"/>
    </source>
</evidence>
<evidence type="ECO:0000256" key="1">
    <source>
        <dbReference type="ARBA" id="ARBA00004651"/>
    </source>
</evidence>
<feature type="domain" description="Major facilitator superfamily (MFS) profile" evidence="9">
    <location>
        <begin position="6"/>
        <end position="452"/>
    </location>
</feature>
<keyword evidence="2" id="KW-0813">Transport</keyword>
<gene>
    <name evidence="10" type="ORF">V1633_07715</name>
</gene>
<dbReference type="Gene3D" id="1.20.1250.20">
    <property type="entry name" value="MFS general substrate transporter like domains"/>
    <property type="match status" value="1"/>
</dbReference>
<feature type="transmembrane region" description="Helical" evidence="8">
    <location>
        <begin position="223"/>
        <end position="240"/>
    </location>
</feature>
<keyword evidence="6 8" id="KW-0472">Membrane</keyword>
<dbReference type="RefSeq" id="WP_331213497.1">
    <property type="nucleotide sequence ID" value="NZ_JAZGQK010000006.1"/>
</dbReference>
<reference evidence="10 11" key="1">
    <citation type="submission" date="2024-01" db="EMBL/GenBank/DDBJ databases">
        <title>Genome insights into Plantactinospora sonchi sp. nov.</title>
        <authorList>
            <person name="Wang L."/>
        </authorList>
    </citation>
    <scope>NUCLEOTIDE SEQUENCE [LARGE SCALE GENOMIC DNA]</scope>
    <source>
        <strain evidence="10 11">NEAU-QY2</strain>
    </source>
</reference>
<evidence type="ECO:0000256" key="6">
    <source>
        <dbReference type="ARBA" id="ARBA00023136"/>
    </source>
</evidence>
<accession>A0ABU7RPL7</accession>
<comment type="caution">
    <text evidence="10">The sequence shown here is derived from an EMBL/GenBank/DDBJ whole genome shotgun (WGS) entry which is preliminary data.</text>
</comment>
<dbReference type="EMBL" id="JAZGQK010000006">
    <property type="protein sequence ID" value="MEE6258380.1"/>
    <property type="molecule type" value="Genomic_DNA"/>
</dbReference>
<evidence type="ECO:0000313" key="11">
    <source>
        <dbReference type="Proteomes" id="UP001332243"/>
    </source>
</evidence>
<feature type="transmembrane region" description="Helical" evidence="8">
    <location>
        <begin position="324"/>
        <end position="345"/>
    </location>
</feature>
<keyword evidence="11" id="KW-1185">Reference proteome</keyword>
<dbReference type="PANTHER" id="PTHR42718">
    <property type="entry name" value="MAJOR FACILITATOR SUPERFAMILY MULTIDRUG TRANSPORTER MFSC"/>
    <property type="match status" value="1"/>
</dbReference>
<dbReference type="InterPro" id="IPR036259">
    <property type="entry name" value="MFS_trans_sf"/>
</dbReference>
<evidence type="ECO:0000256" key="2">
    <source>
        <dbReference type="ARBA" id="ARBA00022448"/>
    </source>
</evidence>
<feature type="transmembrane region" description="Helical" evidence="8">
    <location>
        <begin position="97"/>
        <end position="119"/>
    </location>
</feature>
<dbReference type="Gene3D" id="1.20.1720.10">
    <property type="entry name" value="Multidrug resistance protein D"/>
    <property type="match status" value="1"/>
</dbReference>
<dbReference type="PROSITE" id="PS50850">
    <property type="entry name" value="MFS"/>
    <property type="match status" value="1"/>
</dbReference>
<feature type="transmembrane region" description="Helical" evidence="8">
    <location>
        <begin position="193"/>
        <end position="211"/>
    </location>
</feature>
<dbReference type="CDD" id="cd17321">
    <property type="entry name" value="MFS_MMR_MDR_like"/>
    <property type="match status" value="1"/>
</dbReference>
<sequence length="474" mass="47890">MRKWCPLVAVGLGAFMLLVDVTIVNVALPAMSADLGTSFGGLQWVVDMYALALAALLLGAGTVADRLGHRRVYVGGLGLFALASLGCALAPSTGLLITGRAVQGIGAAAMFATTLALLGTTYHGRDRALAFGVWGAVNGAAAAAGPIIGGLLTEHLGWPWIFAVNVPVAVLAIVITLLTVAPGHGRGHRRLDPLGMLTFTVAAGAATYGLIHSGEAGWSEPGSWAPLLLAALALLAFVAVERRTAEPMLDLGLFRNRTFVGLIVAGALLSLSAWAMFPYASIWMQDRLGLGPVGTGLVIMPMSLVSFVVPLLMGRFGHGVPARWSVSVGLLLIGVGDLLQARVHADSGAEVLIPGMVCVGLGAGLALPPLSSALLGAVPRERAGMAGGALNSARQLGLAIGVAVLGSVFAAADGPAGPAADVATALNTSYLLAGALGLVGAVLAFALVRSGRRPGPATRETPGAPSGPRPAVRI</sequence>
<keyword evidence="3" id="KW-1003">Cell membrane</keyword>
<feature type="transmembrane region" description="Helical" evidence="8">
    <location>
        <begin position="351"/>
        <end position="375"/>
    </location>
</feature>
<organism evidence="10 11">
    <name type="scientific">Plantactinospora sonchi</name>
    <dbReference type="NCBI Taxonomy" id="1544735"/>
    <lineage>
        <taxon>Bacteria</taxon>
        <taxon>Bacillati</taxon>
        <taxon>Actinomycetota</taxon>
        <taxon>Actinomycetes</taxon>
        <taxon>Micromonosporales</taxon>
        <taxon>Micromonosporaceae</taxon>
        <taxon>Plantactinospora</taxon>
    </lineage>
</organism>
<evidence type="ECO:0000256" key="5">
    <source>
        <dbReference type="ARBA" id="ARBA00022989"/>
    </source>
</evidence>
<dbReference type="Pfam" id="PF07690">
    <property type="entry name" value="MFS_1"/>
    <property type="match status" value="1"/>
</dbReference>
<dbReference type="PANTHER" id="PTHR42718:SF49">
    <property type="entry name" value="EXPORT PROTEIN"/>
    <property type="match status" value="1"/>
</dbReference>
<keyword evidence="5 8" id="KW-1133">Transmembrane helix</keyword>
<comment type="subcellular location">
    <subcellularLocation>
        <location evidence="1">Cell membrane</location>
        <topology evidence="1">Multi-pass membrane protein</topology>
    </subcellularLocation>
</comment>
<evidence type="ECO:0000313" key="10">
    <source>
        <dbReference type="EMBL" id="MEE6258380.1"/>
    </source>
</evidence>
<feature type="transmembrane region" description="Helical" evidence="8">
    <location>
        <begin position="158"/>
        <end position="181"/>
    </location>
</feature>
<dbReference type="InterPro" id="IPR020846">
    <property type="entry name" value="MFS_dom"/>
</dbReference>
<evidence type="ECO:0000256" key="3">
    <source>
        <dbReference type="ARBA" id="ARBA00022475"/>
    </source>
</evidence>
<evidence type="ECO:0000256" key="7">
    <source>
        <dbReference type="SAM" id="MobiDB-lite"/>
    </source>
</evidence>
<evidence type="ECO:0000256" key="4">
    <source>
        <dbReference type="ARBA" id="ARBA00022692"/>
    </source>
</evidence>
<feature type="transmembrane region" description="Helical" evidence="8">
    <location>
        <begin position="289"/>
        <end position="312"/>
    </location>
</feature>
<feature type="transmembrane region" description="Helical" evidence="8">
    <location>
        <begin position="260"/>
        <end position="277"/>
    </location>
</feature>
<protein>
    <submittedName>
        <fullName evidence="10">MFS transporter</fullName>
    </submittedName>
</protein>
<dbReference type="PRINTS" id="PR01036">
    <property type="entry name" value="TCRTETB"/>
</dbReference>
<dbReference type="NCBIfam" id="TIGR00711">
    <property type="entry name" value="efflux_EmrB"/>
    <property type="match status" value="1"/>
</dbReference>
<keyword evidence="4 8" id="KW-0812">Transmembrane</keyword>